<dbReference type="CDD" id="cd04873">
    <property type="entry name" value="ACT_UUR-ACR-like"/>
    <property type="match status" value="1"/>
</dbReference>
<dbReference type="InterPro" id="IPR036638">
    <property type="entry name" value="HLH_DNA-bd_sf"/>
</dbReference>
<dbReference type="PANTHER" id="PTHR45844">
    <property type="entry name" value="TRANSCRIPTION FACTOR BHLH30"/>
    <property type="match status" value="1"/>
</dbReference>
<dbReference type="KEGG" id="qsa:O6P43_000813"/>
<reference evidence="7 8" key="1">
    <citation type="journal article" date="2023" name="Science">
        <title>Elucidation of the pathway for biosynthesis of saponin adjuvants from the soapbark tree.</title>
        <authorList>
            <person name="Reed J."/>
            <person name="Orme A."/>
            <person name="El-Demerdash A."/>
            <person name="Owen C."/>
            <person name="Martin L.B.B."/>
            <person name="Misra R.C."/>
            <person name="Kikuchi S."/>
            <person name="Rejzek M."/>
            <person name="Martin A.C."/>
            <person name="Harkess A."/>
            <person name="Leebens-Mack J."/>
            <person name="Louveau T."/>
            <person name="Stephenson M.J."/>
            <person name="Osbourn A."/>
        </authorList>
    </citation>
    <scope>NUCLEOTIDE SEQUENCE [LARGE SCALE GENOMIC DNA]</scope>
    <source>
        <strain evidence="7">S10</strain>
    </source>
</reference>
<dbReference type="Gene3D" id="4.10.280.10">
    <property type="entry name" value="Helix-loop-helix DNA-binding domain"/>
    <property type="match status" value="1"/>
</dbReference>
<keyword evidence="5" id="KW-0539">Nucleus</keyword>
<evidence type="ECO:0000256" key="1">
    <source>
        <dbReference type="ARBA" id="ARBA00004123"/>
    </source>
</evidence>
<comment type="caution">
    <text evidence="7">The sequence shown here is derived from an EMBL/GenBank/DDBJ whole genome shotgun (WGS) entry which is preliminary data.</text>
</comment>
<dbReference type="InterPro" id="IPR011598">
    <property type="entry name" value="bHLH_dom"/>
</dbReference>
<evidence type="ECO:0000259" key="6">
    <source>
        <dbReference type="PROSITE" id="PS50888"/>
    </source>
</evidence>
<dbReference type="GO" id="GO:0046983">
    <property type="term" value="F:protein dimerization activity"/>
    <property type="evidence" value="ECO:0007669"/>
    <property type="project" value="InterPro"/>
</dbReference>
<dbReference type="InterPro" id="IPR045847">
    <property type="entry name" value="AIG1-like"/>
</dbReference>
<dbReference type="Proteomes" id="UP001163823">
    <property type="component" value="Chromosome 1"/>
</dbReference>
<dbReference type="EMBL" id="JARAOO010000001">
    <property type="protein sequence ID" value="KAJ7981569.1"/>
    <property type="molecule type" value="Genomic_DNA"/>
</dbReference>
<dbReference type="GO" id="GO:0005634">
    <property type="term" value="C:nucleus"/>
    <property type="evidence" value="ECO:0007669"/>
    <property type="project" value="UniProtKB-SubCell"/>
</dbReference>
<keyword evidence="4" id="KW-0804">Transcription</keyword>
<keyword evidence="3" id="KW-0238">DNA-binding</keyword>
<dbReference type="Pfam" id="PF00010">
    <property type="entry name" value="HLH"/>
    <property type="match status" value="1"/>
</dbReference>
<comment type="subcellular location">
    <subcellularLocation>
        <location evidence="1">Nucleus</location>
    </subcellularLocation>
</comment>
<dbReference type="PROSITE" id="PS50888">
    <property type="entry name" value="BHLH"/>
    <property type="match status" value="1"/>
</dbReference>
<dbReference type="AlphaFoldDB" id="A0AAD7QHN8"/>
<dbReference type="PANTHER" id="PTHR45844:SF3">
    <property type="entry name" value="BHLH DOMAIN-CONTAINING PROTEIN"/>
    <property type="match status" value="1"/>
</dbReference>
<feature type="domain" description="BHLH" evidence="6">
    <location>
        <begin position="68"/>
        <end position="117"/>
    </location>
</feature>
<gene>
    <name evidence="7" type="ORF">O6P43_000813</name>
</gene>
<organism evidence="7 8">
    <name type="scientific">Quillaja saponaria</name>
    <name type="common">Soap bark tree</name>
    <dbReference type="NCBI Taxonomy" id="32244"/>
    <lineage>
        <taxon>Eukaryota</taxon>
        <taxon>Viridiplantae</taxon>
        <taxon>Streptophyta</taxon>
        <taxon>Embryophyta</taxon>
        <taxon>Tracheophyta</taxon>
        <taxon>Spermatophyta</taxon>
        <taxon>Magnoliopsida</taxon>
        <taxon>eudicotyledons</taxon>
        <taxon>Gunneridae</taxon>
        <taxon>Pentapetalae</taxon>
        <taxon>rosids</taxon>
        <taxon>fabids</taxon>
        <taxon>Fabales</taxon>
        <taxon>Quillajaceae</taxon>
        <taxon>Quillaja</taxon>
    </lineage>
</organism>
<protein>
    <submittedName>
        <fullName evidence="7">Transcription factor bHLH30</fullName>
    </submittedName>
</protein>
<keyword evidence="8" id="KW-1185">Reference proteome</keyword>
<dbReference type="GO" id="GO:0003677">
    <property type="term" value="F:DNA binding"/>
    <property type="evidence" value="ECO:0007669"/>
    <property type="project" value="UniProtKB-KW"/>
</dbReference>
<proteinExistence type="predicted"/>
<dbReference type="GO" id="GO:0003700">
    <property type="term" value="F:DNA-binding transcription factor activity"/>
    <property type="evidence" value="ECO:0007669"/>
    <property type="project" value="InterPro"/>
</dbReference>
<name>A0AAD7QHN8_QUISA</name>
<evidence type="ECO:0000313" key="8">
    <source>
        <dbReference type="Proteomes" id="UP001163823"/>
    </source>
</evidence>
<evidence type="ECO:0000256" key="3">
    <source>
        <dbReference type="ARBA" id="ARBA00023125"/>
    </source>
</evidence>
<evidence type="ECO:0000256" key="4">
    <source>
        <dbReference type="ARBA" id="ARBA00023163"/>
    </source>
</evidence>
<dbReference type="SMART" id="SM00353">
    <property type="entry name" value="HLH"/>
    <property type="match status" value="1"/>
</dbReference>
<evidence type="ECO:0000256" key="2">
    <source>
        <dbReference type="ARBA" id="ARBA00023015"/>
    </source>
</evidence>
<evidence type="ECO:0000256" key="5">
    <source>
        <dbReference type="ARBA" id="ARBA00023242"/>
    </source>
</evidence>
<evidence type="ECO:0000313" key="7">
    <source>
        <dbReference type="EMBL" id="KAJ7981569.1"/>
    </source>
</evidence>
<keyword evidence="2" id="KW-0805">Transcription regulation</keyword>
<sequence>MEAFSWISDNHGCASESETLNGFLLNSAVLGNGFASSSSLLLDSERGELVEAAVKLQRKGVSTERTTAALKNHSEAERRRRARINANLDTLRTVIPGAKKMDKASLLAEVIKHLKDLKRNAAQACEDFVIPKDTDEIRVEQQEDGLDGVPYSIRASLCCEYKPGLMSYIRQALDTLHLIIMRAEIATLGGRMKNIFVITRYKEENIEDTEARQFLASSVHQVLRSVVDRFSTLQDVSLGTGLSNKRQRISIFSSSPSSLEDNCGNLCLVISWWLQTVSESH</sequence>
<accession>A0AAD7QHN8</accession>
<dbReference type="SUPFAM" id="SSF47459">
    <property type="entry name" value="HLH, helix-loop-helix DNA-binding domain"/>
    <property type="match status" value="1"/>
</dbReference>